<sequence length="588" mass="65805">MRKHIIQSISVIVLAITGVSAQDKETTQEKEKDSVLGTQTVHVVQAYNPSVSDAFKIKSNPSINDSVTAVKKDINYTIFSVPVASTFTPAKGKASGVEKTPPEKVYNSYASLGVGNYLNVLADFYTSRALSRNETLDIGFNHHSSQGGIDEVELDDHFFDTKLSASYFKRERDMNWGADFNAQHQAYNWYGIPEGFYTDEQIANIDESQSYLTFDLGGHVNFTDGYVKGGDVLIRRFSDGTSSGETNIALNPQFEFPVRDQVVKTNIFVNYLSGNFERSMVADEEVKYSNVQLGINPSINLLLNDDIAIEAGATVAYMMDMENSDNKFYVYPNVKASYRILDEFVTAYAGAEGKLVQNTYYDFVQDNPFVSPTLMVAPSSQQFDIYVGLKGRFLPNVSYDVKGGYNSTDDYAFYQTNPGFILSDGIEGYMYGNSFDVVYDKMSTIHVSGEVNVDVSNKLSIGVNAEYNNYSTDFLSDPYNLPTIKGSLFSDFTIGKKWFGGASIFFVGERYDHITLLESIDTLVPYYGDTVTLDSYFDVNFNLGYKINDKLSAFTKLNNIANNDYQRWANYKVQGFQVVLGASYKFDF</sequence>
<organism evidence="4 5">
    <name type="scientific">Neptunitalea lumnitzerae</name>
    <dbReference type="NCBI Taxonomy" id="2965509"/>
    <lineage>
        <taxon>Bacteria</taxon>
        <taxon>Pseudomonadati</taxon>
        <taxon>Bacteroidota</taxon>
        <taxon>Flavobacteriia</taxon>
        <taxon>Flavobacteriales</taxon>
        <taxon>Flavobacteriaceae</taxon>
        <taxon>Neptunitalea</taxon>
    </lineage>
</organism>
<accession>A0ABQ5MKT2</accession>
<evidence type="ECO:0000256" key="3">
    <source>
        <dbReference type="ARBA" id="ARBA00023237"/>
    </source>
</evidence>
<name>A0ABQ5MKT2_9FLAO</name>
<dbReference type="EMBL" id="BRVO01000002">
    <property type="protein sequence ID" value="GLB49999.1"/>
    <property type="molecule type" value="Genomic_DNA"/>
</dbReference>
<evidence type="ECO:0000256" key="1">
    <source>
        <dbReference type="ARBA" id="ARBA00004442"/>
    </source>
</evidence>
<evidence type="ECO:0008006" key="6">
    <source>
        <dbReference type="Google" id="ProtNLM"/>
    </source>
</evidence>
<comment type="caution">
    <text evidence="4">The sequence shown here is derived from an EMBL/GenBank/DDBJ whole genome shotgun (WGS) entry which is preliminary data.</text>
</comment>
<dbReference type="RefSeq" id="WP_281765616.1">
    <property type="nucleotide sequence ID" value="NZ_BRVO01000002.1"/>
</dbReference>
<evidence type="ECO:0000256" key="2">
    <source>
        <dbReference type="ARBA" id="ARBA00023136"/>
    </source>
</evidence>
<keyword evidence="3" id="KW-0998">Cell outer membrane</keyword>
<dbReference type="Gene3D" id="2.40.170.20">
    <property type="entry name" value="TonB-dependent receptor, beta-barrel domain"/>
    <property type="match status" value="1"/>
</dbReference>
<evidence type="ECO:0000313" key="5">
    <source>
        <dbReference type="Proteomes" id="UP001143543"/>
    </source>
</evidence>
<dbReference type="Proteomes" id="UP001143543">
    <property type="component" value="Unassembled WGS sequence"/>
</dbReference>
<dbReference type="SUPFAM" id="SSF56935">
    <property type="entry name" value="Porins"/>
    <property type="match status" value="1"/>
</dbReference>
<keyword evidence="2" id="KW-0472">Membrane</keyword>
<dbReference type="InterPro" id="IPR036942">
    <property type="entry name" value="Beta-barrel_TonB_sf"/>
</dbReference>
<evidence type="ECO:0000313" key="4">
    <source>
        <dbReference type="EMBL" id="GLB49999.1"/>
    </source>
</evidence>
<gene>
    <name evidence="4" type="ORF">Y10_23670</name>
</gene>
<keyword evidence="5" id="KW-1185">Reference proteome</keyword>
<comment type="subcellular location">
    <subcellularLocation>
        <location evidence="1">Cell outer membrane</location>
    </subcellularLocation>
</comment>
<proteinExistence type="predicted"/>
<reference evidence="4" key="1">
    <citation type="submission" date="2022-07" db="EMBL/GenBank/DDBJ databases">
        <title>Taxonomy of Novel Oxalotrophic and Methylotrophic Bacteria.</title>
        <authorList>
            <person name="Sahin N."/>
            <person name="Tani A."/>
        </authorList>
    </citation>
    <scope>NUCLEOTIDE SEQUENCE</scope>
    <source>
        <strain evidence="4">Y10</strain>
    </source>
</reference>
<protein>
    <recommendedName>
        <fullName evidence="6">TonB-dependent receptor</fullName>
    </recommendedName>
</protein>